<accession>A0A0G4PMV9</accession>
<reference evidence="2 3" key="1">
    <citation type="journal article" date="2014" name="Nat. Commun.">
        <title>Multiple recent horizontal transfers of a large genomic region in cheese making fungi.</title>
        <authorList>
            <person name="Cheeseman K."/>
            <person name="Ropars J."/>
            <person name="Renault P."/>
            <person name="Dupont J."/>
            <person name="Gouzy J."/>
            <person name="Branca A."/>
            <person name="Abraham A.L."/>
            <person name="Ceppi M."/>
            <person name="Conseiller E."/>
            <person name="Debuchy R."/>
            <person name="Malagnac F."/>
            <person name="Goarin A."/>
            <person name="Silar P."/>
            <person name="Lacoste S."/>
            <person name="Sallet E."/>
            <person name="Bensimon A."/>
            <person name="Giraud T."/>
            <person name="Brygoo Y."/>
        </authorList>
    </citation>
    <scope>NUCLEOTIDE SEQUENCE [LARGE SCALE GENOMIC DNA]</scope>
    <source>
        <strain evidence="3">FM 013</strain>
    </source>
</reference>
<feature type="domain" description="F-box" evidence="1">
    <location>
        <begin position="60"/>
        <end position="106"/>
    </location>
</feature>
<evidence type="ECO:0000313" key="2">
    <source>
        <dbReference type="EMBL" id="CRL27481.1"/>
    </source>
</evidence>
<proteinExistence type="predicted"/>
<organism evidence="2 3">
    <name type="scientific">Penicillium camemberti (strain FM 013)</name>
    <dbReference type="NCBI Taxonomy" id="1429867"/>
    <lineage>
        <taxon>Eukaryota</taxon>
        <taxon>Fungi</taxon>
        <taxon>Dikarya</taxon>
        <taxon>Ascomycota</taxon>
        <taxon>Pezizomycotina</taxon>
        <taxon>Eurotiomycetes</taxon>
        <taxon>Eurotiomycetidae</taxon>
        <taxon>Eurotiales</taxon>
        <taxon>Aspergillaceae</taxon>
        <taxon>Penicillium</taxon>
    </lineage>
</organism>
<protein>
    <submittedName>
        <fullName evidence="2">Cyclin-like F-box</fullName>
    </submittedName>
</protein>
<dbReference type="Pfam" id="PF00646">
    <property type="entry name" value="F-box"/>
    <property type="match status" value="1"/>
</dbReference>
<dbReference type="InterPro" id="IPR001810">
    <property type="entry name" value="F-box_dom"/>
</dbReference>
<keyword evidence="3" id="KW-1185">Reference proteome</keyword>
<sequence length="342" mass="38853">MQLGKTAASTCMSEMEIIRATSYHRRDFDLAVTRTNPDDHNRVRSSLLRTARATSSTSTLGNLQSLPLEIIYKICYLLDIRSLFNFRHVSRRAQQIVRGTRGYELVITHALEALCVTVRTNIAPWFTLTDLFTVLCTRDCHLCGSFGGFLFLPLFTRCCFSCIREDSLPSILLYSIVKKRVKMSSVPTVKSLPGAYSMEEIVRKRRVQIAATEFVSRLSLYKEDEITQATPRGRALLCYMVTTSLPYLDTESGGIQNGICCGGCQIALERDLASSRVKSNACVLRDKVYSYDEFTQHFRECPDAQNLWKLRNQGVDITNLSEFVRRGGHFKERDIIMSFNSK</sequence>
<dbReference type="SUPFAM" id="SSF81383">
    <property type="entry name" value="F-box domain"/>
    <property type="match status" value="1"/>
</dbReference>
<dbReference type="Proteomes" id="UP000053732">
    <property type="component" value="Unassembled WGS sequence"/>
</dbReference>
<dbReference type="PROSITE" id="PS50181">
    <property type="entry name" value="FBOX"/>
    <property type="match status" value="1"/>
</dbReference>
<dbReference type="AlphaFoldDB" id="A0A0G4PMV9"/>
<gene>
    <name evidence="2" type="ORF">PCAMFM013_S022g000161</name>
</gene>
<dbReference type="EMBL" id="HG793155">
    <property type="protein sequence ID" value="CRL27481.1"/>
    <property type="molecule type" value="Genomic_DNA"/>
</dbReference>
<dbReference type="STRING" id="1429867.A0A0G4PMV9"/>
<evidence type="ECO:0000313" key="3">
    <source>
        <dbReference type="Proteomes" id="UP000053732"/>
    </source>
</evidence>
<dbReference type="InterPro" id="IPR036047">
    <property type="entry name" value="F-box-like_dom_sf"/>
</dbReference>
<dbReference type="CDD" id="cd09917">
    <property type="entry name" value="F-box_SF"/>
    <property type="match status" value="1"/>
</dbReference>
<evidence type="ECO:0000259" key="1">
    <source>
        <dbReference type="PROSITE" id="PS50181"/>
    </source>
</evidence>
<name>A0A0G4PMV9_PENC3</name>